<dbReference type="AlphaFoldDB" id="A0AAD6SYA1"/>
<evidence type="ECO:0000256" key="1">
    <source>
        <dbReference type="SAM" id="Phobius"/>
    </source>
</evidence>
<keyword evidence="1" id="KW-0812">Transmembrane</keyword>
<proteinExistence type="predicted"/>
<reference evidence="2" key="1">
    <citation type="submission" date="2023-03" db="EMBL/GenBank/DDBJ databases">
        <title>Massive genome expansion in bonnet fungi (Mycena s.s.) driven by repeated elements and novel gene families across ecological guilds.</title>
        <authorList>
            <consortium name="Lawrence Berkeley National Laboratory"/>
            <person name="Harder C.B."/>
            <person name="Miyauchi S."/>
            <person name="Viragh M."/>
            <person name="Kuo A."/>
            <person name="Thoen E."/>
            <person name="Andreopoulos B."/>
            <person name="Lu D."/>
            <person name="Skrede I."/>
            <person name="Drula E."/>
            <person name="Henrissat B."/>
            <person name="Morin E."/>
            <person name="Kohler A."/>
            <person name="Barry K."/>
            <person name="LaButti K."/>
            <person name="Morin E."/>
            <person name="Salamov A."/>
            <person name="Lipzen A."/>
            <person name="Mereny Z."/>
            <person name="Hegedus B."/>
            <person name="Baldrian P."/>
            <person name="Stursova M."/>
            <person name="Weitz H."/>
            <person name="Taylor A."/>
            <person name="Grigoriev I.V."/>
            <person name="Nagy L.G."/>
            <person name="Martin F."/>
            <person name="Kauserud H."/>
        </authorList>
    </citation>
    <scope>NUCLEOTIDE SEQUENCE</scope>
    <source>
        <strain evidence="2">CBHHK200</strain>
    </source>
</reference>
<feature type="transmembrane region" description="Helical" evidence="1">
    <location>
        <begin position="12"/>
        <end position="33"/>
    </location>
</feature>
<evidence type="ECO:0000313" key="2">
    <source>
        <dbReference type="EMBL" id="KAJ7034518.1"/>
    </source>
</evidence>
<dbReference type="Proteomes" id="UP001218188">
    <property type="component" value="Unassembled WGS sequence"/>
</dbReference>
<keyword evidence="1" id="KW-1133">Transmembrane helix</keyword>
<accession>A0AAD6SYA1</accession>
<feature type="transmembrane region" description="Helical" evidence="1">
    <location>
        <begin position="68"/>
        <end position="88"/>
    </location>
</feature>
<dbReference type="EMBL" id="JARJCM010000056">
    <property type="protein sequence ID" value="KAJ7034518.1"/>
    <property type="molecule type" value="Genomic_DNA"/>
</dbReference>
<keyword evidence="1" id="KW-0472">Membrane</keyword>
<protein>
    <submittedName>
        <fullName evidence="2">Uncharacterized protein</fullName>
    </submittedName>
</protein>
<organism evidence="2 3">
    <name type="scientific">Mycena alexandri</name>
    <dbReference type="NCBI Taxonomy" id="1745969"/>
    <lineage>
        <taxon>Eukaryota</taxon>
        <taxon>Fungi</taxon>
        <taxon>Dikarya</taxon>
        <taxon>Basidiomycota</taxon>
        <taxon>Agaricomycotina</taxon>
        <taxon>Agaricomycetes</taxon>
        <taxon>Agaricomycetidae</taxon>
        <taxon>Agaricales</taxon>
        <taxon>Marasmiineae</taxon>
        <taxon>Mycenaceae</taxon>
        <taxon>Mycena</taxon>
    </lineage>
</organism>
<evidence type="ECO:0000313" key="3">
    <source>
        <dbReference type="Proteomes" id="UP001218188"/>
    </source>
</evidence>
<comment type="caution">
    <text evidence="2">The sequence shown here is derived from an EMBL/GenBank/DDBJ whole genome shotgun (WGS) entry which is preliminary data.</text>
</comment>
<gene>
    <name evidence="2" type="ORF">C8F04DRAFT_1259759</name>
</gene>
<sequence>MANKTSAVDSHSVIDSLVVILPWLLDRIIYALASYNSTSTFSASGTNKKKWWPLGDTKGWTSDAGWRWMLRCNGLVVNFLSVFVPFVLSSPRSRFHARAFFFFVYIFAHGVFGGSFAALNWLSFLIFFLPDIPLHSSPSVPPSFIRPSRLVLAAAPSQYDVRGVSRVGSRALWGRWSGTRSVEPPLTPASMPVFPTTATTAHALPRASPVHIPQRARGNVWGVLDGARGEGYGQGRRPNAAAAHRELSSTRTPCAVLTCSSLQTARCTKGGVPGFTLARRPRRCVIALAGVFGAQLVARAR</sequence>
<keyword evidence="3" id="KW-1185">Reference proteome</keyword>
<name>A0AAD6SYA1_9AGAR</name>
<feature type="transmembrane region" description="Helical" evidence="1">
    <location>
        <begin position="100"/>
        <end position="129"/>
    </location>
</feature>